<dbReference type="Proteomes" id="UP001060215">
    <property type="component" value="Chromosome 2"/>
</dbReference>
<accession>A0ACC0I0F9</accession>
<name>A0ACC0I0F9_9ERIC</name>
<organism evidence="1 2">
    <name type="scientific">Camellia lanceoleosa</name>
    <dbReference type="NCBI Taxonomy" id="1840588"/>
    <lineage>
        <taxon>Eukaryota</taxon>
        <taxon>Viridiplantae</taxon>
        <taxon>Streptophyta</taxon>
        <taxon>Embryophyta</taxon>
        <taxon>Tracheophyta</taxon>
        <taxon>Spermatophyta</taxon>
        <taxon>Magnoliopsida</taxon>
        <taxon>eudicotyledons</taxon>
        <taxon>Gunneridae</taxon>
        <taxon>Pentapetalae</taxon>
        <taxon>asterids</taxon>
        <taxon>Ericales</taxon>
        <taxon>Theaceae</taxon>
        <taxon>Camellia</taxon>
    </lineage>
</organism>
<reference evidence="1 2" key="1">
    <citation type="journal article" date="2022" name="Plant J.">
        <title>Chromosome-level genome of Camellia lanceoleosa provides a valuable resource for understanding genome evolution and self-incompatibility.</title>
        <authorList>
            <person name="Gong W."/>
            <person name="Xiao S."/>
            <person name="Wang L."/>
            <person name="Liao Z."/>
            <person name="Chang Y."/>
            <person name="Mo W."/>
            <person name="Hu G."/>
            <person name="Li W."/>
            <person name="Zhao G."/>
            <person name="Zhu H."/>
            <person name="Hu X."/>
            <person name="Ji K."/>
            <person name="Xiang X."/>
            <person name="Song Q."/>
            <person name="Yuan D."/>
            <person name="Jin S."/>
            <person name="Zhang L."/>
        </authorList>
    </citation>
    <scope>NUCLEOTIDE SEQUENCE [LARGE SCALE GENOMIC DNA]</scope>
    <source>
        <strain evidence="1">SQ_2022a</strain>
    </source>
</reference>
<comment type="caution">
    <text evidence="1">The sequence shown here is derived from an EMBL/GenBank/DDBJ whole genome shotgun (WGS) entry which is preliminary data.</text>
</comment>
<proteinExistence type="predicted"/>
<gene>
    <name evidence="1" type="ORF">LOK49_LG04G03534</name>
</gene>
<dbReference type="EMBL" id="CM045759">
    <property type="protein sequence ID" value="KAI8018698.1"/>
    <property type="molecule type" value="Genomic_DNA"/>
</dbReference>
<keyword evidence="2" id="KW-1185">Reference proteome</keyword>
<sequence>MASSPLANFLSIFTPSKPPPPKTPLPHLSLSSDSLSSLSSSSSSSSRNRDVLVPIVPSSDLTSVMCPSLAYANTLFFRSGYNVQVIVDDNEPEEKLLNRFRREVMRAGVIQECKRRRFFENKQDEKKRKTREAAKRNRRRRTQFRGTPQEKQEATKSKKEEEVEDNWELPEGDLP</sequence>
<evidence type="ECO:0000313" key="1">
    <source>
        <dbReference type="EMBL" id="KAI8018698.1"/>
    </source>
</evidence>
<evidence type="ECO:0000313" key="2">
    <source>
        <dbReference type="Proteomes" id="UP001060215"/>
    </source>
</evidence>
<protein>
    <submittedName>
        <fullName evidence="1">Uncharacterized protein</fullName>
    </submittedName>
</protein>